<organism evidence="1 2">
    <name type="scientific">Portunus trituberculatus</name>
    <name type="common">Swimming crab</name>
    <name type="synonym">Neptunus trituberculatus</name>
    <dbReference type="NCBI Taxonomy" id="210409"/>
    <lineage>
        <taxon>Eukaryota</taxon>
        <taxon>Metazoa</taxon>
        <taxon>Ecdysozoa</taxon>
        <taxon>Arthropoda</taxon>
        <taxon>Crustacea</taxon>
        <taxon>Multicrustacea</taxon>
        <taxon>Malacostraca</taxon>
        <taxon>Eumalacostraca</taxon>
        <taxon>Eucarida</taxon>
        <taxon>Decapoda</taxon>
        <taxon>Pleocyemata</taxon>
        <taxon>Brachyura</taxon>
        <taxon>Eubrachyura</taxon>
        <taxon>Portunoidea</taxon>
        <taxon>Portunidae</taxon>
        <taxon>Portuninae</taxon>
        <taxon>Portunus</taxon>
    </lineage>
</organism>
<dbReference type="AlphaFoldDB" id="A0A5B7D696"/>
<dbReference type="Proteomes" id="UP000324222">
    <property type="component" value="Unassembled WGS sequence"/>
</dbReference>
<gene>
    <name evidence="1" type="ORF">E2C01_009624</name>
</gene>
<name>A0A5B7D696_PORTR</name>
<accession>A0A5B7D696</accession>
<proteinExistence type="predicted"/>
<comment type="caution">
    <text evidence="1">The sequence shown here is derived from an EMBL/GenBank/DDBJ whole genome shotgun (WGS) entry which is preliminary data.</text>
</comment>
<sequence>MVEDPKNNTGEDIENITKSNVRCPLCPLTFTHNDLFAEESVASCVIYLLVSLASTLIHDQTQHLRCDCLVPRLSLVLLELDPRFLNNLRATSSRKMASMNAWRDELNKSTAHPSINDSLDLLVGPITEIAEGPASIRQHICITMKQKPRQNRKAGRHTGEVWGRVFSPTQVTEGPYGIASHGETSGLTEESGRKCFTLN</sequence>
<keyword evidence="2" id="KW-1185">Reference proteome</keyword>
<reference evidence="1 2" key="1">
    <citation type="submission" date="2019-05" db="EMBL/GenBank/DDBJ databases">
        <title>Another draft genome of Portunus trituberculatus and its Hox gene families provides insights of decapod evolution.</title>
        <authorList>
            <person name="Jeong J.-H."/>
            <person name="Song I."/>
            <person name="Kim S."/>
            <person name="Choi T."/>
            <person name="Kim D."/>
            <person name="Ryu S."/>
            <person name="Kim W."/>
        </authorList>
    </citation>
    <scope>NUCLEOTIDE SEQUENCE [LARGE SCALE GENOMIC DNA]</scope>
    <source>
        <tissue evidence="1">Muscle</tissue>
    </source>
</reference>
<evidence type="ECO:0000313" key="2">
    <source>
        <dbReference type="Proteomes" id="UP000324222"/>
    </source>
</evidence>
<protein>
    <submittedName>
        <fullName evidence="1">Uncharacterized protein</fullName>
    </submittedName>
</protein>
<evidence type="ECO:0000313" key="1">
    <source>
        <dbReference type="EMBL" id="MPC16788.1"/>
    </source>
</evidence>
<dbReference type="EMBL" id="VSRR010000537">
    <property type="protein sequence ID" value="MPC16788.1"/>
    <property type="molecule type" value="Genomic_DNA"/>
</dbReference>